<keyword evidence="3" id="KW-0238">DNA-binding</keyword>
<dbReference type="SUPFAM" id="SSF88946">
    <property type="entry name" value="Sigma2 domain of RNA polymerase sigma factors"/>
    <property type="match status" value="1"/>
</dbReference>
<evidence type="ECO:0000313" key="8">
    <source>
        <dbReference type="Proteomes" id="UP000198718"/>
    </source>
</evidence>
<dbReference type="Pfam" id="PF08281">
    <property type="entry name" value="Sigma70_r4_2"/>
    <property type="match status" value="1"/>
</dbReference>
<dbReference type="InterPro" id="IPR036388">
    <property type="entry name" value="WH-like_DNA-bd_sf"/>
</dbReference>
<reference evidence="7 8" key="1">
    <citation type="submission" date="2016-10" db="EMBL/GenBank/DDBJ databases">
        <authorList>
            <person name="de Groot N.N."/>
        </authorList>
    </citation>
    <scope>NUCLEOTIDE SEQUENCE [LARGE SCALE GENOMIC DNA]</scope>
    <source>
        <strain evidence="7 8">DSM 18346</strain>
    </source>
</reference>
<keyword evidence="8" id="KW-1185">Reference proteome</keyword>
<evidence type="ECO:0000256" key="1">
    <source>
        <dbReference type="ARBA" id="ARBA00023015"/>
    </source>
</evidence>
<evidence type="ECO:0000256" key="3">
    <source>
        <dbReference type="ARBA" id="ARBA00023125"/>
    </source>
</evidence>
<dbReference type="SUPFAM" id="SSF88659">
    <property type="entry name" value="Sigma3 and sigma4 domains of RNA polymerase sigma factors"/>
    <property type="match status" value="1"/>
</dbReference>
<dbReference type="GO" id="GO:0003677">
    <property type="term" value="F:DNA binding"/>
    <property type="evidence" value="ECO:0007669"/>
    <property type="project" value="UniProtKB-KW"/>
</dbReference>
<keyword evidence="4" id="KW-0804">Transcription</keyword>
<sequence>MNRLFEELVKKALKGEKEAIEQLLLQLRPLIIAYSKRYGGREGMDEDAYQEGLLEILEGLQDFDSAKNVPFLAYITIRVRYYYLNKRRKVKSHFSLEADIGDSEGISLIDLLEDTTAKVEETYMEMEESQRLKEAIHRLTSCQRDIILQYYFHRKTLKEIAAIKGIHPISVAKTKATGLKKLKKLLKEWY</sequence>
<organism evidence="7 8">
    <name type="scientific">Natronincola ferrireducens</name>
    <dbReference type="NCBI Taxonomy" id="393762"/>
    <lineage>
        <taxon>Bacteria</taxon>
        <taxon>Bacillati</taxon>
        <taxon>Bacillota</taxon>
        <taxon>Clostridia</taxon>
        <taxon>Peptostreptococcales</taxon>
        <taxon>Natronincolaceae</taxon>
        <taxon>Natronincola</taxon>
    </lineage>
</organism>
<proteinExistence type="predicted"/>
<gene>
    <name evidence="7" type="ORF">SAMN05660472_00238</name>
</gene>
<keyword evidence="1" id="KW-0805">Transcription regulation</keyword>
<dbReference type="InterPro" id="IPR013325">
    <property type="entry name" value="RNA_pol_sigma_r2"/>
</dbReference>
<dbReference type="Pfam" id="PF04542">
    <property type="entry name" value="Sigma70_r2"/>
    <property type="match status" value="1"/>
</dbReference>
<dbReference type="NCBIfam" id="TIGR02937">
    <property type="entry name" value="sigma70-ECF"/>
    <property type="match status" value="1"/>
</dbReference>
<dbReference type="EMBL" id="FNFP01000001">
    <property type="protein sequence ID" value="SDJ90635.1"/>
    <property type="molecule type" value="Genomic_DNA"/>
</dbReference>
<dbReference type="STRING" id="393762.SAMN05660472_00238"/>
<dbReference type="Gene3D" id="1.10.1740.10">
    <property type="match status" value="1"/>
</dbReference>
<dbReference type="Proteomes" id="UP000198718">
    <property type="component" value="Unassembled WGS sequence"/>
</dbReference>
<dbReference type="InterPro" id="IPR013249">
    <property type="entry name" value="RNA_pol_sigma70_r4_t2"/>
</dbReference>
<evidence type="ECO:0000259" key="6">
    <source>
        <dbReference type="Pfam" id="PF08281"/>
    </source>
</evidence>
<dbReference type="GO" id="GO:0016987">
    <property type="term" value="F:sigma factor activity"/>
    <property type="evidence" value="ECO:0007669"/>
    <property type="project" value="UniProtKB-KW"/>
</dbReference>
<dbReference type="OrthoDB" id="1730259at2"/>
<protein>
    <submittedName>
        <fullName evidence="7">RNA polymerase sporulation-specific sigma factor</fullName>
    </submittedName>
</protein>
<dbReference type="AlphaFoldDB" id="A0A1G8XL56"/>
<feature type="domain" description="RNA polymerase sigma factor 70 region 4 type 2" evidence="6">
    <location>
        <begin position="130"/>
        <end position="182"/>
    </location>
</feature>
<keyword evidence="2" id="KW-0731">Sigma factor</keyword>
<evidence type="ECO:0000256" key="2">
    <source>
        <dbReference type="ARBA" id="ARBA00023082"/>
    </source>
</evidence>
<dbReference type="InterPro" id="IPR007627">
    <property type="entry name" value="RNA_pol_sigma70_r2"/>
</dbReference>
<evidence type="ECO:0000256" key="4">
    <source>
        <dbReference type="ARBA" id="ARBA00023163"/>
    </source>
</evidence>
<dbReference type="PANTHER" id="PTHR30385">
    <property type="entry name" value="SIGMA FACTOR F FLAGELLAR"/>
    <property type="match status" value="1"/>
</dbReference>
<dbReference type="InterPro" id="IPR014284">
    <property type="entry name" value="RNA_pol_sigma-70_dom"/>
</dbReference>
<evidence type="ECO:0000313" key="7">
    <source>
        <dbReference type="EMBL" id="SDJ90635.1"/>
    </source>
</evidence>
<feature type="domain" description="RNA polymerase sigma-70 region 2" evidence="5">
    <location>
        <begin position="25"/>
        <end position="90"/>
    </location>
</feature>
<accession>A0A1G8XL56</accession>
<dbReference type="GO" id="GO:0006352">
    <property type="term" value="P:DNA-templated transcription initiation"/>
    <property type="evidence" value="ECO:0007669"/>
    <property type="project" value="InterPro"/>
</dbReference>
<dbReference type="InterPro" id="IPR013324">
    <property type="entry name" value="RNA_pol_sigma_r3/r4-like"/>
</dbReference>
<evidence type="ECO:0000259" key="5">
    <source>
        <dbReference type="Pfam" id="PF04542"/>
    </source>
</evidence>
<dbReference type="Gene3D" id="1.10.10.10">
    <property type="entry name" value="Winged helix-like DNA-binding domain superfamily/Winged helix DNA-binding domain"/>
    <property type="match status" value="1"/>
</dbReference>
<name>A0A1G8XL56_9FIRM</name>
<dbReference type="RefSeq" id="WP_090549129.1">
    <property type="nucleotide sequence ID" value="NZ_FNFP01000001.1"/>
</dbReference>